<feature type="region of interest" description="Disordered" evidence="1">
    <location>
        <begin position="35"/>
        <end position="105"/>
    </location>
</feature>
<feature type="compositionally biased region" description="Polar residues" evidence="1">
    <location>
        <begin position="72"/>
        <end position="84"/>
    </location>
</feature>
<accession>A0A9P9ADY1</accession>
<dbReference type="InterPro" id="IPR013785">
    <property type="entry name" value="Aldolase_TIM"/>
</dbReference>
<protein>
    <submittedName>
        <fullName evidence="2">Dihydrodipicolinate synthetase</fullName>
    </submittedName>
</protein>
<organism evidence="2 3">
    <name type="scientific">Plectosphaerella plurivora</name>
    <dbReference type="NCBI Taxonomy" id="936078"/>
    <lineage>
        <taxon>Eukaryota</taxon>
        <taxon>Fungi</taxon>
        <taxon>Dikarya</taxon>
        <taxon>Ascomycota</taxon>
        <taxon>Pezizomycotina</taxon>
        <taxon>Sordariomycetes</taxon>
        <taxon>Hypocreomycetidae</taxon>
        <taxon>Glomerellales</taxon>
        <taxon>Plectosphaerellaceae</taxon>
        <taxon>Plectosphaerella</taxon>
    </lineage>
</organism>
<keyword evidence="3" id="KW-1185">Reference proteome</keyword>
<feature type="compositionally biased region" description="Low complexity" evidence="1">
    <location>
        <begin position="91"/>
        <end position="105"/>
    </location>
</feature>
<dbReference type="Proteomes" id="UP000770015">
    <property type="component" value="Unassembled WGS sequence"/>
</dbReference>
<dbReference type="OrthoDB" id="191315at2759"/>
<dbReference type="EMBL" id="JAGSXJ010000004">
    <property type="protein sequence ID" value="KAH6692250.1"/>
    <property type="molecule type" value="Genomic_DNA"/>
</dbReference>
<dbReference type="SUPFAM" id="SSF51569">
    <property type="entry name" value="Aldolase"/>
    <property type="match status" value="1"/>
</dbReference>
<reference evidence="2" key="1">
    <citation type="journal article" date="2021" name="Nat. Commun.">
        <title>Genetic determinants of endophytism in the Arabidopsis root mycobiome.</title>
        <authorList>
            <person name="Mesny F."/>
            <person name="Miyauchi S."/>
            <person name="Thiergart T."/>
            <person name="Pickel B."/>
            <person name="Atanasova L."/>
            <person name="Karlsson M."/>
            <person name="Huettel B."/>
            <person name="Barry K.W."/>
            <person name="Haridas S."/>
            <person name="Chen C."/>
            <person name="Bauer D."/>
            <person name="Andreopoulos W."/>
            <person name="Pangilinan J."/>
            <person name="LaButti K."/>
            <person name="Riley R."/>
            <person name="Lipzen A."/>
            <person name="Clum A."/>
            <person name="Drula E."/>
            <person name="Henrissat B."/>
            <person name="Kohler A."/>
            <person name="Grigoriev I.V."/>
            <person name="Martin F.M."/>
            <person name="Hacquard S."/>
        </authorList>
    </citation>
    <scope>NUCLEOTIDE SEQUENCE</scope>
    <source>
        <strain evidence="2">MPI-SDFR-AT-0117</strain>
    </source>
</reference>
<proteinExistence type="predicted"/>
<dbReference type="PANTHER" id="PTHR12128">
    <property type="entry name" value="DIHYDRODIPICOLINATE SYNTHASE"/>
    <property type="match status" value="1"/>
</dbReference>
<dbReference type="InterPro" id="IPR002220">
    <property type="entry name" value="DapA-like"/>
</dbReference>
<dbReference type="PRINTS" id="PR00146">
    <property type="entry name" value="DHPICSNTHASE"/>
</dbReference>
<dbReference type="PANTHER" id="PTHR12128:SF52">
    <property type="entry name" value="4-HYDROXY-2-OXOGLUTARATE ALDOLASE, MITOCHONDRIAL-RELATED"/>
    <property type="match status" value="1"/>
</dbReference>
<dbReference type="Pfam" id="PF00701">
    <property type="entry name" value="DHDPS"/>
    <property type="match status" value="1"/>
</dbReference>
<dbReference type="GO" id="GO:0008840">
    <property type="term" value="F:4-hydroxy-tetrahydrodipicolinate synthase activity"/>
    <property type="evidence" value="ECO:0007669"/>
    <property type="project" value="TreeGrafter"/>
</dbReference>
<evidence type="ECO:0000313" key="3">
    <source>
        <dbReference type="Proteomes" id="UP000770015"/>
    </source>
</evidence>
<name>A0A9P9ADY1_9PEZI</name>
<comment type="caution">
    <text evidence="2">The sequence shown here is derived from an EMBL/GenBank/DDBJ whole genome shotgun (WGS) entry which is preliminary data.</text>
</comment>
<evidence type="ECO:0000256" key="1">
    <source>
        <dbReference type="SAM" id="MobiDB-lite"/>
    </source>
</evidence>
<gene>
    <name evidence="2" type="ORF">F5X68DRAFT_200502</name>
</gene>
<dbReference type="AlphaFoldDB" id="A0A9P9ADY1"/>
<sequence length="409" mass="42670">MAGRTEQGGGGFYAHLPVGPLLLPLPPPKLIHPRVAPHSSHHIHPSISGPTPPALTSPHHTHHTTLHFARPRSSSPDSVNNLEMSPSALDTAASASSGPAASPTTLTPGIYIPTVAFFRPDDSVDVETTQSHATRLARSGVAGLVTMGSNGEAVHLDYGERRLITRSTRDALDAAGFPHLPVMVGCGAQSTRETIKLCQDAASSGGSHVLVLPPAYYGGLLPTARILEHFRAVADASPIPVLIYNYPGACSGLDLDSDAITALAAHPNIVGVKLTCGNTGKLARIVAATSKTDFLTFGGSVDFTLQTLVVGGHGIIGGTGNIAPRACVRLMKLWEEGKLAEARELQAIVAAADWAAIKGGFPSVKAGLNEYFGYGGEPRRPCAVLEGDALRDQVKGFAALVDVERSLEK</sequence>
<evidence type="ECO:0000313" key="2">
    <source>
        <dbReference type="EMBL" id="KAH6692250.1"/>
    </source>
</evidence>
<dbReference type="SMART" id="SM01130">
    <property type="entry name" value="DHDPS"/>
    <property type="match status" value="1"/>
</dbReference>
<dbReference type="CDD" id="cd00408">
    <property type="entry name" value="DHDPS-like"/>
    <property type="match status" value="1"/>
</dbReference>
<dbReference type="Gene3D" id="3.20.20.70">
    <property type="entry name" value="Aldolase class I"/>
    <property type="match status" value="1"/>
</dbReference>